<dbReference type="SUPFAM" id="SSF47384">
    <property type="entry name" value="Homodimeric domain of signal transducing histidine kinase"/>
    <property type="match status" value="1"/>
</dbReference>
<dbReference type="SMART" id="SM00388">
    <property type="entry name" value="HisKA"/>
    <property type="match status" value="1"/>
</dbReference>
<evidence type="ECO:0000256" key="8">
    <source>
        <dbReference type="ARBA" id="ARBA00022989"/>
    </source>
</evidence>
<dbReference type="Gene3D" id="6.10.340.10">
    <property type="match status" value="1"/>
</dbReference>
<dbReference type="CDD" id="cd06225">
    <property type="entry name" value="HAMP"/>
    <property type="match status" value="1"/>
</dbReference>
<keyword evidence="9" id="KW-0902">Two-component regulatory system</keyword>
<comment type="catalytic activity">
    <reaction evidence="1">
        <text>ATP + protein L-histidine = ADP + protein N-phospho-L-histidine.</text>
        <dbReference type="EC" id="2.7.13.3"/>
    </reaction>
</comment>
<dbReference type="InterPro" id="IPR003660">
    <property type="entry name" value="HAMP_dom"/>
</dbReference>
<dbReference type="InterPro" id="IPR003594">
    <property type="entry name" value="HATPase_dom"/>
</dbReference>
<keyword evidence="8 11" id="KW-1133">Transmembrane helix</keyword>
<dbReference type="Gene3D" id="1.10.287.130">
    <property type="match status" value="1"/>
</dbReference>
<dbReference type="EC" id="2.7.13.3" evidence="3"/>
<dbReference type="CDD" id="cd00082">
    <property type="entry name" value="HisKA"/>
    <property type="match status" value="1"/>
</dbReference>
<organism evidence="14 15">
    <name type="scientific">Geotalea daltonii (strain DSM 22248 / JCM 15807 / FRC-32)</name>
    <name type="common">Geobacter daltonii</name>
    <dbReference type="NCBI Taxonomy" id="316067"/>
    <lineage>
        <taxon>Bacteria</taxon>
        <taxon>Pseudomonadati</taxon>
        <taxon>Thermodesulfobacteriota</taxon>
        <taxon>Desulfuromonadia</taxon>
        <taxon>Geobacterales</taxon>
        <taxon>Geobacteraceae</taxon>
        <taxon>Geotalea</taxon>
    </lineage>
</organism>
<dbReference type="FunFam" id="3.30.565.10:FF:000006">
    <property type="entry name" value="Sensor histidine kinase WalK"/>
    <property type="match status" value="1"/>
</dbReference>
<dbReference type="InterPro" id="IPR004358">
    <property type="entry name" value="Sig_transdc_His_kin-like_C"/>
</dbReference>
<dbReference type="PANTHER" id="PTHR45436">
    <property type="entry name" value="SENSOR HISTIDINE KINASE YKOH"/>
    <property type="match status" value="1"/>
</dbReference>
<proteinExistence type="predicted"/>
<dbReference type="STRING" id="316067.Geob_0408"/>
<dbReference type="InterPro" id="IPR005467">
    <property type="entry name" value="His_kinase_dom"/>
</dbReference>
<dbReference type="Gene3D" id="3.30.565.10">
    <property type="entry name" value="Histidine kinase-like ATPase, C-terminal domain"/>
    <property type="match status" value="1"/>
</dbReference>
<dbReference type="SUPFAM" id="SSF55874">
    <property type="entry name" value="ATPase domain of HSP90 chaperone/DNA topoisomerase II/histidine kinase"/>
    <property type="match status" value="1"/>
</dbReference>
<feature type="domain" description="HAMP" evidence="13">
    <location>
        <begin position="192"/>
        <end position="245"/>
    </location>
</feature>
<dbReference type="SMART" id="SM00387">
    <property type="entry name" value="HATPase_c"/>
    <property type="match status" value="1"/>
</dbReference>
<dbReference type="Pfam" id="PF02518">
    <property type="entry name" value="HATPase_c"/>
    <property type="match status" value="1"/>
</dbReference>
<dbReference type="PRINTS" id="PR00344">
    <property type="entry name" value="BCTRLSENSOR"/>
</dbReference>
<dbReference type="Gene3D" id="3.30.450.20">
    <property type="entry name" value="PAS domain"/>
    <property type="match status" value="1"/>
</dbReference>
<keyword evidence="6 11" id="KW-0812">Transmembrane</keyword>
<keyword evidence="4" id="KW-0597">Phosphoprotein</keyword>
<protein>
    <recommendedName>
        <fullName evidence="3">histidine kinase</fullName>
        <ecNumber evidence="3">2.7.13.3</ecNumber>
    </recommendedName>
</protein>
<dbReference type="PROSITE" id="PS50109">
    <property type="entry name" value="HIS_KIN"/>
    <property type="match status" value="1"/>
</dbReference>
<dbReference type="InterPro" id="IPR050428">
    <property type="entry name" value="TCS_sensor_his_kinase"/>
</dbReference>
<evidence type="ECO:0000256" key="3">
    <source>
        <dbReference type="ARBA" id="ARBA00012438"/>
    </source>
</evidence>
<dbReference type="FunFam" id="1.10.287.130:FF:000001">
    <property type="entry name" value="Two-component sensor histidine kinase"/>
    <property type="match status" value="1"/>
</dbReference>
<dbReference type="RefSeq" id="WP_012645506.1">
    <property type="nucleotide sequence ID" value="NC_011979.1"/>
</dbReference>
<feature type="transmembrane region" description="Helical" evidence="11">
    <location>
        <begin position="12"/>
        <end position="34"/>
    </location>
</feature>
<evidence type="ECO:0000259" key="13">
    <source>
        <dbReference type="PROSITE" id="PS50885"/>
    </source>
</evidence>
<dbReference type="SMART" id="SM00304">
    <property type="entry name" value="HAMP"/>
    <property type="match status" value="1"/>
</dbReference>
<dbReference type="SUPFAM" id="SSF158472">
    <property type="entry name" value="HAMP domain-like"/>
    <property type="match status" value="1"/>
</dbReference>
<name>B9LZ45_GEODF</name>
<dbReference type="EMBL" id="CP001390">
    <property type="protein sequence ID" value="ACM18777.1"/>
    <property type="molecule type" value="Genomic_DNA"/>
</dbReference>
<dbReference type="CDD" id="cd00075">
    <property type="entry name" value="HATPase"/>
    <property type="match status" value="1"/>
</dbReference>
<keyword evidence="5" id="KW-0808">Transferase</keyword>
<keyword evidence="10 11" id="KW-0472">Membrane</keyword>
<accession>B9LZ45</accession>
<evidence type="ECO:0000256" key="11">
    <source>
        <dbReference type="SAM" id="Phobius"/>
    </source>
</evidence>
<evidence type="ECO:0000256" key="10">
    <source>
        <dbReference type="ARBA" id="ARBA00023136"/>
    </source>
</evidence>
<feature type="domain" description="Histidine kinase" evidence="12">
    <location>
        <begin position="253"/>
        <end position="469"/>
    </location>
</feature>
<evidence type="ECO:0000256" key="6">
    <source>
        <dbReference type="ARBA" id="ARBA00022692"/>
    </source>
</evidence>
<dbReference type="GO" id="GO:0005886">
    <property type="term" value="C:plasma membrane"/>
    <property type="evidence" value="ECO:0007669"/>
    <property type="project" value="TreeGrafter"/>
</dbReference>
<comment type="subcellular location">
    <subcellularLocation>
        <location evidence="2">Membrane</location>
        <topology evidence="2">Multi-pass membrane protein</topology>
    </subcellularLocation>
</comment>
<feature type="transmembrane region" description="Helical" evidence="11">
    <location>
        <begin position="168"/>
        <end position="191"/>
    </location>
</feature>
<dbReference type="InterPro" id="IPR036890">
    <property type="entry name" value="HATPase_C_sf"/>
</dbReference>
<dbReference type="PROSITE" id="PS50885">
    <property type="entry name" value="HAMP"/>
    <property type="match status" value="1"/>
</dbReference>
<evidence type="ECO:0000313" key="15">
    <source>
        <dbReference type="Proteomes" id="UP000007721"/>
    </source>
</evidence>
<dbReference type="Pfam" id="PF00672">
    <property type="entry name" value="HAMP"/>
    <property type="match status" value="1"/>
</dbReference>
<dbReference type="eggNOG" id="COG2205">
    <property type="taxonomic scope" value="Bacteria"/>
</dbReference>
<evidence type="ECO:0000256" key="5">
    <source>
        <dbReference type="ARBA" id="ARBA00022679"/>
    </source>
</evidence>
<dbReference type="GO" id="GO:0000155">
    <property type="term" value="F:phosphorelay sensor kinase activity"/>
    <property type="evidence" value="ECO:0007669"/>
    <property type="project" value="InterPro"/>
</dbReference>
<dbReference type="InterPro" id="IPR003661">
    <property type="entry name" value="HisK_dim/P_dom"/>
</dbReference>
<dbReference type="PANTHER" id="PTHR45436:SF15">
    <property type="entry name" value="SENSOR HISTIDINE KINASE CUSS"/>
    <property type="match status" value="1"/>
</dbReference>
<dbReference type="Pfam" id="PF00512">
    <property type="entry name" value="HisKA"/>
    <property type="match status" value="1"/>
</dbReference>
<evidence type="ECO:0000256" key="4">
    <source>
        <dbReference type="ARBA" id="ARBA00022553"/>
    </source>
</evidence>
<dbReference type="KEGG" id="geo:Geob_0408"/>
<evidence type="ECO:0000259" key="12">
    <source>
        <dbReference type="PROSITE" id="PS50109"/>
    </source>
</evidence>
<evidence type="ECO:0000256" key="1">
    <source>
        <dbReference type="ARBA" id="ARBA00000085"/>
    </source>
</evidence>
<keyword evidence="15" id="KW-1185">Reference proteome</keyword>
<evidence type="ECO:0000313" key="14">
    <source>
        <dbReference type="EMBL" id="ACM18777.1"/>
    </source>
</evidence>
<evidence type="ECO:0000256" key="7">
    <source>
        <dbReference type="ARBA" id="ARBA00022777"/>
    </source>
</evidence>
<reference evidence="14 15" key="1">
    <citation type="submission" date="2009-01" db="EMBL/GenBank/DDBJ databases">
        <title>Complete sequence of Geobacter sp. FRC-32.</title>
        <authorList>
            <consortium name="US DOE Joint Genome Institute"/>
            <person name="Lucas S."/>
            <person name="Copeland A."/>
            <person name="Lapidus A."/>
            <person name="Glavina del Rio T."/>
            <person name="Dalin E."/>
            <person name="Tice H."/>
            <person name="Bruce D."/>
            <person name="Goodwin L."/>
            <person name="Pitluck S."/>
            <person name="Saunders E."/>
            <person name="Brettin T."/>
            <person name="Detter J.C."/>
            <person name="Han C."/>
            <person name="Larimer F."/>
            <person name="Land M."/>
            <person name="Hauser L."/>
            <person name="Kyrpides N."/>
            <person name="Ovchinnikova G."/>
            <person name="Kostka J."/>
            <person name="Richardson P."/>
        </authorList>
    </citation>
    <scope>NUCLEOTIDE SEQUENCE [LARGE SCALE GENOMIC DNA]</scope>
    <source>
        <strain evidence="15">DSM 22248 / JCM 15807 / FRC-32</strain>
    </source>
</reference>
<evidence type="ECO:0000256" key="9">
    <source>
        <dbReference type="ARBA" id="ARBA00023012"/>
    </source>
</evidence>
<dbReference type="HOGENOM" id="CLU_000445_89_6_7"/>
<dbReference type="AlphaFoldDB" id="B9LZ45"/>
<dbReference type="Proteomes" id="UP000007721">
    <property type="component" value="Chromosome"/>
</dbReference>
<evidence type="ECO:0000256" key="2">
    <source>
        <dbReference type="ARBA" id="ARBA00004141"/>
    </source>
</evidence>
<dbReference type="OrthoDB" id="9813151at2"/>
<sequence length="470" mass="52285">MFFFRSIRFRLTLWYLVTLALILLLFSTFIYLTISKRLYAEVDRELLAIAEAVASPTLEPFRRSAPTVLDQILEDFIGPSVANKFVQIADASGKVFSSSTNLQNISLPLDKTSLIISGIGNSTYHTHSNSLRYPIRSITMPIMENGRMVQVVQVGMLLDYTSDILEKLLVIFAVSIPLALIMLWYAGWFLAGRALKPVELITTSARKISAENLGHRLEIINPSDEIGRLAKTFNITLDRLENAFNRTRQFSMDVSHELRTPLTILRGETEVGLRWGGDADELKKILRSNMEEINRMSDIIGDLLELSRAEEGKLVLDPVPVELHELLQDICTKAAPDAREKRIILDLPNAASLHVAGDPARLQQIFLNLIDNAIKYTPCDGKVSLAVDSEPGWAKVSVTDTGPGIPEADLPHIFEQFYRVDKARNRNDGGSGLGLSMVRAFSEAHGGRVEIFSLPGSGCTFTVFLPLSHH</sequence>
<dbReference type="InterPro" id="IPR036097">
    <property type="entry name" value="HisK_dim/P_sf"/>
</dbReference>
<keyword evidence="7 14" id="KW-0418">Kinase</keyword>
<gene>
    <name evidence="14" type="ordered locus">Geob_0408</name>
</gene>